<dbReference type="OMA" id="KYDRCTF"/>
<evidence type="ECO:0000256" key="4">
    <source>
        <dbReference type="ARBA" id="ARBA00022676"/>
    </source>
</evidence>
<dbReference type="GO" id="GO:0006629">
    <property type="term" value="P:lipid metabolic process"/>
    <property type="evidence" value="ECO:0007669"/>
    <property type="project" value="UniProtKB-KW"/>
</dbReference>
<keyword evidence="7" id="KW-0735">Signal-anchor</keyword>
<evidence type="ECO:0000256" key="2">
    <source>
        <dbReference type="ARBA" id="ARBA00004922"/>
    </source>
</evidence>
<evidence type="ECO:0000256" key="1">
    <source>
        <dbReference type="ARBA" id="ARBA00004323"/>
    </source>
</evidence>
<dbReference type="GO" id="GO:0000139">
    <property type="term" value="C:Golgi membrane"/>
    <property type="evidence" value="ECO:0007669"/>
    <property type="project" value="UniProtKB-SubCell"/>
</dbReference>
<keyword evidence="14" id="KW-1185">Reference proteome</keyword>
<keyword evidence="11" id="KW-0472">Membrane</keyword>
<evidence type="ECO:0000256" key="12">
    <source>
        <dbReference type="ARBA" id="ARBA00023180"/>
    </source>
</evidence>
<sequence>MELLFIHQGSSMVPVVTPGGTLQVLMDLWLLLDQQVLSEKTEREHPETLDLQHKFQSIPEFEWEDILEKTKKASSLDLRSLAPSTATRHPLEVVYSKDYNFLLNEPHKCQEGNPFLVLLVITKPEDFVERQAIRRTWGNESSVAGVSIVRLFLTGVHPVFGSRLQNLLEEESSIHRDIIQQNFLDTYNNLTLKTLMGMEWISKFCPNTTYVMKADADIFLNVNYMVSQLLQPHLSPKKDYITGYIYRNTKPLRNKAYKWYVPWEVYPNDTYPPYPGGPGYVFSGDLAQKIYQVAHTIKVINMEDSFMGICLHELSISVTDSPWGLFNMYKISYEKCKFSKLVVVHHFGPEELLQIWPDFQDQKKNCKD</sequence>
<evidence type="ECO:0000256" key="8">
    <source>
        <dbReference type="ARBA" id="ARBA00022989"/>
    </source>
</evidence>
<dbReference type="KEGG" id="pbi:112540872"/>
<comment type="pathway">
    <text evidence="2">Protein modification; protein glycosylation.</text>
</comment>
<evidence type="ECO:0000256" key="10">
    <source>
        <dbReference type="ARBA" id="ARBA00023098"/>
    </source>
</evidence>
<dbReference type="PANTHER" id="PTHR11214:SF151">
    <property type="entry name" value="HEXOSYLTRANSFERASE"/>
    <property type="match status" value="1"/>
</dbReference>
<keyword evidence="6" id="KW-0812">Transmembrane</keyword>
<evidence type="ECO:0000256" key="11">
    <source>
        <dbReference type="ARBA" id="ARBA00023136"/>
    </source>
</evidence>
<comment type="subcellular location">
    <subcellularLocation>
        <location evidence="1 13">Golgi apparatus membrane</location>
        <topology evidence="1 13">Single-pass type II membrane protein</topology>
    </subcellularLocation>
</comment>
<dbReference type="PANTHER" id="PTHR11214">
    <property type="entry name" value="BETA-1,3-N-ACETYLGLUCOSAMINYLTRANSFERASE"/>
    <property type="match status" value="1"/>
</dbReference>
<keyword evidence="12" id="KW-0325">Glycoprotein</keyword>
<evidence type="ECO:0000256" key="6">
    <source>
        <dbReference type="ARBA" id="ARBA00022692"/>
    </source>
</evidence>
<dbReference type="GeneID" id="112540872"/>
<dbReference type="Gene3D" id="3.90.550.50">
    <property type="match status" value="1"/>
</dbReference>
<keyword evidence="4 13" id="KW-0328">Glycosyltransferase</keyword>
<keyword evidence="5" id="KW-0808">Transferase</keyword>
<dbReference type="GO" id="GO:0006493">
    <property type="term" value="P:protein O-linked glycosylation"/>
    <property type="evidence" value="ECO:0007669"/>
    <property type="project" value="TreeGrafter"/>
</dbReference>
<dbReference type="OrthoDB" id="5957813at2759"/>
<proteinExistence type="inferred from homology"/>
<dbReference type="InterPro" id="IPR002659">
    <property type="entry name" value="Glyco_trans_31"/>
</dbReference>
<dbReference type="Proteomes" id="UP000695026">
    <property type="component" value="Unplaced"/>
</dbReference>
<evidence type="ECO:0000256" key="3">
    <source>
        <dbReference type="ARBA" id="ARBA00008661"/>
    </source>
</evidence>
<evidence type="ECO:0000313" key="15">
    <source>
        <dbReference type="RefSeq" id="XP_025023681.1"/>
    </source>
</evidence>
<evidence type="ECO:0000256" key="5">
    <source>
        <dbReference type="ARBA" id="ARBA00022679"/>
    </source>
</evidence>
<evidence type="ECO:0000313" key="14">
    <source>
        <dbReference type="Proteomes" id="UP000695026"/>
    </source>
</evidence>
<keyword evidence="10" id="KW-0443">Lipid metabolism</keyword>
<comment type="similarity">
    <text evidence="3 13">Belongs to the glycosyltransferase 31 family.</text>
</comment>
<protein>
    <recommendedName>
        <fullName evidence="13">Hexosyltransferase</fullName>
        <ecNumber evidence="13">2.4.1.-</ecNumber>
    </recommendedName>
</protein>
<dbReference type="EC" id="2.4.1.-" evidence="13"/>
<dbReference type="Pfam" id="PF01762">
    <property type="entry name" value="Galactosyl_T"/>
    <property type="match status" value="1"/>
</dbReference>
<dbReference type="RefSeq" id="XP_025023681.1">
    <property type="nucleotide sequence ID" value="XM_025167913.1"/>
</dbReference>
<dbReference type="FunFam" id="3.90.550.50:FF:000001">
    <property type="entry name" value="Hexosyltransferase"/>
    <property type="match status" value="1"/>
</dbReference>
<name>A0A9F5IU27_PYTBI</name>
<evidence type="ECO:0000256" key="9">
    <source>
        <dbReference type="ARBA" id="ARBA00023034"/>
    </source>
</evidence>
<evidence type="ECO:0000256" key="13">
    <source>
        <dbReference type="RuleBase" id="RU363063"/>
    </source>
</evidence>
<dbReference type="GO" id="GO:0008499">
    <property type="term" value="F:N-acetyl-beta-D-glucosaminide beta-(1,3)-galactosyltransferase activity"/>
    <property type="evidence" value="ECO:0007669"/>
    <property type="project" value="TreeGrafter"/>
</dbReference>
<gene>
    <name evidence="15" type="primary">LOC112540872</name>
</gene>
<accession>A0A9F5IU27</accession>
<dbReference type="AlphaFoldDB" id="A0A9F5IU27"/>
<keyword evidence="9 13" id="KW-0333">Golgi apparatus</keyword>
<reference evidence="15" key="1">
    <citation type="submission" date="2025-08" db="UniProtKB">
        <authorList>
            <consortium name="RefSeq"/>
        </authorList>
    </citation>
    <scope>IDENTIFICATION</scope>
    <source>
        <tissue evidence="15">Liver</tissue>
    </source>
</reference>
<keyword evidence="8" id="KW-1133">Transmembrane helix</keyword>
<evidence type="ECO:0000256" key="7">
    <source>
        <dbReference type="ARBA" id="ARBA00022968"/>
    </source>
</evidence>
<organism evidence="14 15">
    <name type="scientific">Python bivittatus</name>
    <name type="common">Burmese python</name>
    <name type="synonym">Python molurus bivittatus</name>
    <dbReference type="NCBI Taxonomy" id="176946"/>
    <lineage>
        <taxon>Eukaryota</taxon>
        <taxon>Metazoa</taxon>
        <taxon>Chordata</taxon>
        <taxon>Craniata</taxon>
        <taxon>Vertebrata</taxon>
        <taxon>Euteleostomi</taxon>
        <taxon>Lepidosauria</taxon>
        <taxon>Squamata</taxon>
        <taxon>Bifurcata</taxon>
        <taxon>Unidentata</taxon>
        <taxon>Episquamata</taxon>
        <taxon>Toxicofera</taxon>
        <taxon>Serpentes</taxon>
        <taxon>Henophidia</taxon>
        <taxon>Pythonidae</taxon>
        <taxon>Python</taxon>
    </lineage>
</organism>